<comment type="catalytic activity">
    <reaction evidence="1">
        <text>ATP + protein L-histidine = ADP + protein N-phospho-L-histidine.</text>
        <dbReference type="EC" id="2.7.13.3"/>
    </reaction>
</comment>
<dbReference type="InterPro" id="IPR036097">
    <property type="entry name" value="HisK_dim/P_sf"/>
</dbReference>
<dbReference type="EMBL" id="OMOR01000001">
    <property type="protein sequence ID" value="SPH21540.1"/>
    <property type="molecule type" value="Genomic_DNA"/>
</dbReference>
<dbReference type="RefSeq" id="WP_146188215.1">
    <property type="nucleotide sequence ID" value="NZ_OMOR01000001.1"/>
</dbReference>
<dbReference type="SUPFAM" id="SSF47384">
    <property type="entry name" value="Homodimeric domain of signal transducing histidine kinase"/>
    <property type="match status" value="1"/>
</dbReference>
<dbReference type="PROSITE" id="PS50109">
    <property type="entry name" value="HIS_KIN"/>
    <property type="match status" value="1"/>
</dbReference>
<gene>
    <name evidence="6" type="primary">cckA_3</name>
    <name evidence="6" type="ORF">ASD8599_02292</name>
</gene>
<evidence type="ECO:0000256" key="3">
    <source>
        <dbReference type="ARBA" id="ARBA00022553"/>
    </source>
</evidence>
<evidence type="ECO:0000313" key="6">
    <source>
        <dbReference type="EMBL" id="SPH21540.1"/>
    </source>
</evidence>
<protein>
    <recommendedName>
        <fullName evidence="2">histidine kinase</fullName>
        <ecNumber evidence="2">2.7.13.3</ecNumber>
    </recommendedName>
</protein>
<dbReference type="SMART" id="SM00388">
    <property type="entry name" value="HisKA"/>
    <property type="match status" value="1"/>
</dbReference>
<feature type="domain" description="Histidine kinase" evidence="5">
    <location>
        <begin position="214"/>
        <end position="425"/>
    </location>
</feature>
<dbReference type="PRINTS" id="PR00344">
    <property type="entry name" value="BCTRLSENSOR"/>
</dbReference>
<dbReference type="SUPFAM" id="SSF55874">
    <property type="entry name" value="ATPase domain of HSP90 chaperone/DNA topoisomerase II/histidine kinase"/>
    <property type="match status" value="1"/>
</dbReference>
<keyword evidence="6" id="KW-0418">Kinase</keyword>
<sequence>MKNTAVKDRRRYDLSGVKIIDSFSNMEVRLRIALLIPLALQLSWWLSAPLFSYIMAAYLVALSVYFRLIAKAPRKVGTGHLAGLLILSLITHAMFLSCAVLLWSFDGRIAQSLGMMLWFAAMLNAISPRAVESYFLIMDICVIFLSGVAMLMIEFMRGTDGATLAVFSISFLALFLYHIQSISGIARFRGKLLQLRRGEKEADRQRAIGQLVGGVAHDFNNLLTVVIGNLQLHGEVTEVAERKELLREAERAARRGADLTGQLLAFSRKSQLLPEPASIDQIVKDVKPLIMRLLGEKHNLEFHISKDTPLIDVDLAKLQAVLMNLILNARDAMVDGGTIKFHAEPSYALKNRTLSIKIADKGTGIEPSILPQVFDPYFTTKPVGKGSGLGLSMAKGFVEQSGGQLHLTSKVGRGTQVVLNFPAFFPTS</sequence>
<feature type="transmembrane region" description="Helical" evidence="4">
    <location>
        <begin position="161"/>
        <end position="179"/>
    </location>
</feature>
<dbReference type="PANTHER" id="PTHR43065">
    <property type="entry name" value="SENSOR HISTIDINE KINASE"/>
    <property type="match status" value="1"/>
</dbReference>
<evidence type="ECO:0000313" key="7">
    <source>
        <dbReference type="Proteomes" id="UP000244880"/>
    </source>
</evidence>
<proteinExistence type="predicted"/>
<dbReference type="PANTHER" id="PTHR43065:SF42">
    <property type="entry name" value="TWO-COMPONENT SENSOR PPRA"/>
    <property type="match status" value="1"/>
</dbReference>
<dbReference type="Gene3D" id="1.10.287.130">
    <property type="match status" value="1"/>
</dbReference>
<evidence type="ECO:0000256" key="4">
    <source>
        <dbReference type="SAM" id="Phobius"/>
    </source>
</evidence>
<dbReference type="Pfam" id="PF02518">
    <property type="entry name" value="HATPase_c"/>
    <property type="match status" value="1"/>
</dbReference>
<feature type="transmembrane region" description="Helical" evidence="4">
    <location>
        <begin position="109"/>
        <end position="127"/>
    </location>
</feature>
<evidence type="ECO:0000256" key="1">
    <source>
        <dbReference type="ARBA" id="ARBA00000085"/>
    </source>
</evidence>
<keyword evidence="6" id="KW-0808">Transferase</keyword>
<evidence type="ECO:0000256" key="2">
    <source>
        <dbReference type="ARBA" id="ARBA00012438"/>
    </source>
</evidence>
<keyword evidence="7" id="KW-1185">Reference proteome</keyword>
<dbReference type="Proteomes" id="UP000244880">
    <property type="component" value="Unassembled WGS sequence"/>
</dbReference>
<reference evidence="6 7" key="1">
    <citation type="submission" date="2018-03" db="EMBL/GenBank/DDBJ databases">
        <authorList>
            <person name="Keele B.F."/>
        </authorList>
    </citation>
    <scope>NUCLEOTIDE SEQUENCE [LARGE SCALE GENOMIC DNA]</scope>
    <source>
        <strain evidence="6 7">CECT 8599</strain>
    </source>
</reference>
<dbReference type="GO" id="GO:0000155">
    <property type="term" value="F:phosphorelay sensor kinase activity"/>
    <property type="evidence" value="ECO:0007669"/>
    <property type="project" value="InterPro"/>
</dbReference>
<keyword evidence="3" id="KW-0597">Phosphoprotein</keyword>
<evidence type="ECO:0000259" key="5">
    <source>
        <dbReference type="PROSITE" id="PS50109"/>
    </source>
</evidence>
<keyword evidence="4" id="KW-1133">Transmembrane helix</keyword>
<accession>A0A2R8BEL2</accession>
<dbReference type="InterPro" id="IPR036890">
    <property type="entry name" value="HATPase_C_sf"/>
</dbReference>
<dbReference type="InterPro" id="IPR005467">
    <property type="entry name" value="His_kinase_dom"/>
</dbReference>
<keyword evidence="4" id="KW-0812">Transmembrane</keyword>
<dbReference type="OrthoDB" id="9796100at2"/>
<feature type="transmembrane region" description="Helical" evidence="4">
    <location>
        <begin position="28"/>
        <end position="44"/>
    </location>
</feature>
<dbReference type="EC" id="2.7.13.3" evidence="2"/>
<dbReference type="Gene3D" id="3.30.565.10">
    <property type="entry name" value="Histidine kinase-like ATPase, C-terminal domain"/>
    <property type="match status" value="1"/>
</dbReference>
<dbReference type="InterPro" id="IPR004358">
    <property type="entry name" value="Sig_transdc_His_kin-like_C"/>
</dbReference>
<dbReference type="InterPro" id="IPR003594">
    <property type="entry name" value="HATPase_dom"/>
</dbReference>
<dbReference type="InterPro" id="IPR003661">
    <property type="entry name" value="HisK_dim/P_dom"/>
</dbReference>
<dbReference type="AlphaFoldDB" id="A0A2R8BEL2"/>
<dbReference type="Pfam" id="PF00512">
    <property type="entry name" value="HisKA"/>
    <property type="match status" value="1"/>
</dbReference>
<keyword evidence="4" id="KW-0472">Membrane</keyword>
<dbReference type="SMART" id="SM00387">
    <property type="entry name" value="HATPase_c"/>
    <property type="match status" value="1"/>
</dbReference>
<name>A0A2R8BEL2_9RHOB</name>
<feature type="transmembrane region" description="Helical" evidence="4">
    <location>
        <begin position="81"/>
        <end position="103"/>
    </location>
</feature>
<feature type="transmembrane region" description="Helical" evidence="4">
    <location>
        <begin position="50"/>
        <end position="69"/>
    </location>
</feature>
<feature type="transmembrane region" description="Helical" evidence="4">
    <location>
        <begin position="134"/>
        <end position="155"/>
    </location>
</feature>
<dbReference type="CDD" id="cd00082">
    <property type="entry name" value="HisKA"/>
    <property type="match status" value="1"/>
</dbReference>
<organism evidence="6 7">
    <name type="scientific">Ascidiaceihabitans donghaensis</name>
    <dbReference type="NCBI Taxonomy" id="1510460"/>
    <lineage>
        <taxon>Bacteria</taxon>
        <taxon>Pseudomonadati</taxon>
        <taxon>Pseudomonadota</taxon>
        <taxon>Alphaproteobacteria</taxon>
        <taxon>Rhodobacterales</taxon>
        <taxon>Paracoccaceae</taxon>
        <taxon>Ascidiaceihabitans</taxon>
    </lineage>
</organism>